<protein>
    <submittedName>
        <fullName evidence="1">Uncharacterized protein</fullName>
    </submittedName>
</protein>
<dbReference type="EMBL" id="KK198755">
    <property type="protein sequence ID" value="KCW82117.1"/>
    <property type="molecule type" value="Genomic_DNA"/>
</dbReference>
<organism evidence="1">
    <name type="scientific">Eucalyptus grandis</name>
    <name type="common">Flooded gum</name>
    <dbReference type="NCBI Taxonomy" id="71139"/>
    <lineage>
        <taxon>Eukaryota</taxon>
        <taxon>Viridiplantae</taxon>
        <taxon>Streptophyta</taxon>
        <taxon>Embryophyta</taxon>
        <taxon>Tracheophyta</taxon>
        <taxon>Spermatophyta</taxon>
        <taxon>Magnoliopsida</taxon>
        <taxon>eudicotyledons</taxon>
        <taxon>Gunneridae</taxon>
        <taxon>Pentapetalae</taxon>
        <taxon>rosids</taxon>
        <taxon>malvids</taxon>
        <taxon>Myrtales</taxon>
        <taxon>Myrtaceae</taxon>
        <taxon>Myrtoideae</taxon>
        <taxon>Eucalypteae</taxon>
        <taxon>Eucalyptus</taxon>
    </lineage>
</organism>
<accession>A0A059CUR2</accession>
<gene>
    <name evidence="1" type="ORF">EUGRSUZ_C03495</name>
</gene>
<dbReference type="AlphaFoldDB" id="A0A059CUR2"/>
<dbReference type="Gramene" id="KCW82117">
    <property type="protein sequence ID" value="KCW82117"/>
    <property type="gene ID" value="EUGRSUZ_C03495"/>
</dbReference>
<reference evidence="1" key="1">
    <citation type="submission" date="2013-07" db="EMBL/GenBank/DDBJ databases">
        <title>The genome of Eucalyptus grandis.</title>
        <authorList>
            <person name="Schmutz J."/>
            <person name="Hayes R."/>
            <person name="Myburg A."/>
            <person name="Tuskan G."/>
            <person name="Grattapaglia D."/>
            <person name="Rokhsar D.S."/>
        </authorList>
    </citation>
    <scope>NUCLEOTIDE SEQUENCE</scope>
    <source>
        <tissue evidence="1">Leaf extractions</tissue>
    </source>
</reference>
<proteinExistence type="predicted"/>
<dbReference type="InParanoid" id="A0A059CUR2"/>
<name>A0A059CUR2_EUCGR</name>
<sequence length="73" mass="8448">MGQVEQRNLHTCYGWEWSTYISLLRTWRRDRASLVNVEQDATPLCTLQSMHLTCPIAIPNSRVVKFSIPINNS</sequence>
<evidence type="ECO:0000313" key="1">
    <source>
        <dbReference type="EMBL" id="KCW82117.1"/>
    </source>
</evidence>